<evidence type="ECO:0000259" key="3">
    <source>
        <dbReference type="Pfam" id="PF20171"/>
    </source>
</evidence>
<dbReference type="NCBIfam" id="TIGR00534">
    <property type="entry name" value="OpcA"/>
    <property type="match status" value="1"/>
</dbReference>
<name>A0A3N1HG55_9PSEU</name>
<evidence type="ECO:0000259" key="2">
    <source>
        <dbReference type="Pfam" id="PF10128"/>
    </source>
</evidence>
<dbReference type="RefSeq" id="WP_123746601.1">
    <property type="nucleotide sequence ID" value="NZ_RJKM01000001.1"/>
</dbReference>
<feature type="compositionally biased region" description="Low complexity" evidence="1">
    <location>
        <begin position="322"/>
        <end position="339"/>
    </location>
</feature>
<evidence type="ECO:0000313" key="4">
    <source>
        <dbReference type="EMBL" id="ROP41504.1"/>
    </source>
</evidence>
<proteinExistence type="predicted"/>
<dbReference type="PANTHER" id="PTHR38658">
    <property type="entry name" value="OXPP CYCLE PROTEIN OPCA-RELATED"/>
    <property type="match status" value="1"/>
</dbReference>
<organism evidence="4 5">
    <name type="scientific">Saccharothrix texasensis</name>
    <dbReference type="NCBI Taxonomy" id="103734"/>
    <lineage>
        <taxon>Bacteria</taxon>
        <taxon>Bacillati</taxon>
        <taxon>Actinomycetota</taxon>
        <taxon>Actinomycetes</taxon>
        <taxon>Pseudonocardiales</taxon>
        <taxon>Pseudonocardiaceae</taxon>
        <taxon>Saccharothrix</taxon>
    </lineage>
</organism>
<keyword evidence="5" id="KW-1185">Reference proteome</keyword>
<feature type="compositionally biased region" description="Low complexity" evidence="1">
    <location>
        <begin position="364"/>
        <end position="394"/>
    </location>
</feature>
<evidence type="ECO:0000256" key="1">
    <source>
        <dbReference type="SAM" id="MobiDB-lite"/>
    </source>
</evidence>
<dbReference type="AlphaFoldDB" id="A0A3N1HG55"/>
<feature type="compositionally biased region" description="Basic and acidic residues" evidence="1">
    <location>
        <begin position="353"/>
        <end position="363"/>
    </location>
</feature>
<protein>
    <submittedName>
        <fullName evidence="4">Glucose-6-phosphate dehydrogenase assembly protein OpcA</fullName>
    </submittedName>
</protein>
<feature type="region of interest" description="Disordered" evidence="1">
    <location>
        <begin position="305"/>
        <end position="394"/>
    </location>
</feature>
<feature type="domain" description="Glucose-6-phosphate dehydrogenase assembly protein OpcA N-terminal" evidence="2">
    <location>
        <begin position="52"/>
        <end position="160"/>
    </location>
</feature>
<gene>
    <name evidence="4" type="ORF">EDD40_6935</name>
</gene>
<feature type="domain" description="Glucose-6-phosphate dehydrogenase assembly protein OpcA C-terminal" evidence="3">
    <location>
        <begin position="166"/>
        <end position="297"/>
    </location>
</feature>
<dbReference type="InterPro" id="IPR004555">
    <property type="entry name" value="G6PDH_assembly_OpcA"/>
</dbReference>
<sequence>MIIDLPSTTTSQVNSKLVRLREEGGAVTLGRVLTLVIVTDDGTKTEDAIDAANDASREHPCRVIVVARGARKAAPRLDAQIRVGGDAGASEVVVLRLYGELANEGASCVVPLLLPDTPVVAWWPNEAPAVPAEDPIGQLAQRRITDAAAEKNPIRALEQRKVGYTPGDTDLAWTRLTLWRAMLASAFDLPPHEKVTEAEVSGEVDSPSTDLLAAWLAGCLRVPVKRARASRGEGIVDVRLVRRSGVVELSRPDGKVGALTQPGQPERRVALQRRQVRDCLAEELRRLDPDEVYEAALRSLGKVVRGRTTPKAAATSTRKPARAASGSASGAVKAKSDGGLVTQVGDSPMDGKAGAKADTDGKPAKASAKTAAPKSGSKAGAKGAPKAAKAKAGS</sequence>
<accession>A0A3N1HG55</accession>
<dbReference type="Pfam" id="PF20171">
    <property type="entry name" value="OpcA_G6PD_C"/>
    <property type="match status" value="1"/>
</dbReference>
<dbReference type="OrthoDB" id="128564at2"/>
<dbReference type="InterPro" id="IPR046802">
    <property type="entry name" value="OpcA_G6PD_C"/>
</dbReference>
<dbReference type="PANTHER" id="PTHR38658:SF1">
    <property type="entry name" value="OXPP CYCLE PROTEIN OPCA-RELATED"/>
    <property type="match status" value="1"/>
</dbReference>
<comment type="caution">
    <text evidence="4">The sequence shown here is derived from an EMBL/GenBank/DDBJ whole genome shotgun (WGS) entry which is preliminary data.</text>
</comment>
<dbReference type="Pfam" id="PF10128">
    <property type="entry name" value="OpcA_G6PD_assem"/>
    <property type="match status" value="1"/>
</dbReference>
<reference evidence="4 5" key="1">
    <citation type="submission" date="2018-11" db="EMBL/GenBank/DDBJ databases">
        <title>Sequencing the genomes of 1000 actinobacteria strains.</title>
        <authorList>
            <person name="Klenk H.-P."/>
        </authorList>
    </citation>
    <scope>NUCLEOTIDE SEQUENCE [LARGE SCALE GENOMIC DNA]</scope>
    <source>
        <strain evidence="4 5">DSM 44231</strain>
    </source>
</reference>
<dbReference type="Proteomes" id="UP000268727">
    <property type="component" value="Unassembled WGS sequence"/>
</dbReference>
<dbReference type="EMBL" id="RJKM01000001">
    <property type="protein sequence ID" value="ROP41504.1"/>
    <property type="molecule type" value="Genomic_DNA"/>
</dbReference>
<dbReference type="InterPro" id="IPR046801">
    <property type="entry name" value="OpcA_G6PD_N"/>
</dbReference>
<evidence type="ECO:0000313" key="5">
    <source>
        <dbReference type="Proteomes" id="UP000268727"/>
    </source>
</evidence>